<organism evidence="1 2">
    <name type="scientific">Trichomonas vaginalis (strain ATCC PRA-98 / G3)</name>
    <dbReference type="NCBI Taxonomy" id="412133"/>
    <lineage>
        <taxon>Eukaryota</taxon>
        <taxon>Metamonada</taxon>
        <taxon>Parabasalia</taxon>
        <taxon>Trichomonadida</taxon>
        <taxon>Trichomonadidae</taxon>
        <taxon>Trichomonas</taxon>
    </lineage>
</organism>
<dbReference type="EMBL" id="DS113907">
    <property type="protein sequence ID" value="EAX93519.1"/>
    <property type="molecule type" value="Genomic_DNA"/>
</dbReference>
<reference evidence="1" key="1">
    <citation type="submission" date="2006-10" db="EMBL/GenBank/DDBJ databases">
        <authorList>
            <person name="Amadeo P."/>
            <person name="Zhao Q."/>
            <person name="Wortman J."/>
            <person name="Fraser-Liggett C."/>
            <person name="Carlton J."/>
        </authorList>
    </citation>
    <scope>NUCLEOTIDE SEQUENCE</scope>
    <source>
        <strain evidence="1">G3</strain>
    </source>
</reference>
<name>A2FNI1_TRIV3</name>
<dbReference type="AlphaFoldDB" id="A2FNI1"/>
<sequence>MVSPPANSLLLLAVKRAINIGNAKIYIQHQRFYSNTDYSTYEVSAEDVPGFLNALVDQSFNNLPESLKKHKAELIDTHVTWDGLKYEMCCNTFYAVNKGRLYFFTYCFQPKDDLKSIQAETLSFEITCRLADTCICSTLMQRTSMGHRKFDEKRYIKPAVTNKDFIDALTLAVSPLLGSFDIKTPSNIGYELQAQAFETPSTIPSDAPRRTVYNKYKQMSVVVTDPAVLKLLPSRWEYVSTKDIIRNNGYVFEY</sequence>
<dbReference type="VEuPathDB" id="TrichDB:TVAG_011620"/>
<keyword evidence="2" id="KW-1185">Reference proteome</keyword>
<dbReference type="RefSeq" id="XP_001306449.1">
    <property type="nucleotide sequence ID" value="XM_001306448.1"/>
</dbReference>
<gene>
    <name evidence="1" type="ORF">TVAG_011620</name>
</gene>
<evidence type="ECO:0000313" key="2">
    <source>
        <dbReference type="Proteomes" id="UP000001542"/>
    </source>
</evidence>
<evidence type="ECO:0000313" key="1">
    <source>
        <dbReference type="EMBL" id="EAX93519.1"/>
    </source>
</evidence>
<protein>
    <submittedName>
        <fullName evidence="1">Uncharacterized protein</fullName>
    </submittedName>
</protein>
<dbReference type="Proteomes" id="UP000001542">
    <property type="component" value="Unassembled WGS sequence"/>
</dbReference>
<proteinExistence type="predicted"/>
<dbReference type="VEuPathDB" id="TrichDB:TVAGG3_0747410"/>
<dbReference type="InParanoid" id="A2FNI1"/>
<accession>A2FNI1</accession>
<dbReference type="KEGG" id="tva:4751239"/>
<reference evidence="1" key="2">
    <citation type="journal article" date="2007" name="Science">
        <title>Draft genome sequence of the sexually transmitted pathogen Trichomonas vaginalis.</title>
        <authorList>
            <person name="Carlton J.M."/>
            <person name="Hirt R.P."/>
            <person name="Silva J.C."/>
            <person name="Delcher A.L."/>
            <person name="Schatz M."/>
            <person name="Zhao Q."/>
            <person name="Wortman J.R."/>
            <person name="Bidwell S.L."/>
            <person name="Alsmark U.C.M."/>
            <person name="Besteiro S."/>
            <person name="Sicheritz-Ponten T."/>
            <person name="Noel C.J."/>
            <person name="Dacks J.B."/>
            <person name="Foster P.G."/>
            <person name="Simillion C."/>
            <person name="Van de Peer Y."/>
            <person name="Miranda-Saavedra D."/>
            <person name="Barton G.J."/>
            <person name="Westrop G.D."/>
            <person name="Mueller S."/>
            <person name="Dessi D."/>
            <person name="Fiori P.L."/>
            <person name="Ren Q."/>
            <person name="Paulsen I."/>
            <person name="Zhang H."/>
            <person name="Bastida-Corcuera F.D."/>
            <person name="Simoes-Barbosa A."/>
            <person name="Brown M.T."/>
            <person name="Hayes R.D."/>
            <person name="Mukherjee M."/>
            <person name="Okumura C.Y."/>
            <person name="Schneider R."/>
            <person name="Smith A.J."/>
            <person name="Vanacova S."/>
            <person name="Villalvazo M."/>
            <person name="Haas B.J."/>
            <person name="Pertea M."/>
            <person name="Feldblyum T.V."/>
            <person name="Utterback T.R."/>
            <person name="Shu C.L."/>
            <person name="Osoegawa K."/>
            <person name="de Jong P.J."/>
            <person name="Hrdy I."/>
            <person name="Horvathova L."/>
            <person name="Zubacova Z."/>
            <person name="Dolezal P."/>
            <person name="Malik S.B."/>
            <person name="Logsdon J.M. Jr."/>
            <person name="Henze K."/>
            <person name="Gupta A."/>
            <person name="Wang C.C."/>
            <person name="Dunne R.L."/>
            <person name="Upcroft J.A."/>
            <person name="Upcroft P."/>
            <person name="White O."/>
            <person name="Salzberg S.L."/>
            <person name="Tang P."/>
            <person name="Chiu C.-H."/>
            <person name="Lee Y.-S."/>
            <person name="Embley T.M."/>
            <person name="Coombs G.H."/>
            <person name="Mottram J.C."/>
            <person name="Tachezy J."/>
            <person name="Fraser-Liggett C.M."/>
            <person name="Johnson P.J."/>
        </authorList>
    </citation>
    <scope>NUCLEOTIDE SEQUENCE [LARGE SCALE GENOMIC DNA]</scope>
    <source>
        <strain evidence="1">G3</strain>
    </source>
</reference>